<keyword evidence="2" id="KW-1185">Reference proteome</keyword>
<accession>A0A1H2PJM4</accession>
<proteinExistence type="predicted"/>
<name>A0A1H2PJM4_9BURK</name>
<organism evidence="1 2">
    <name type="scientific">Chitinasiproducens palmae</name>
    <dbReference type="NCBI Taxonomy" id="1770053"/>
    <lineage>
        <taxon>Bacteria</taxon>
        <taxon>Pseudomonadati</taxon>
        <taxon>Pseudomonadota</taxon>
        <taxon>Betaproteobacteria</taxon>
        <taxon>Burkholderiales</taxon>
        <taxon>Burkholderiaceae</taxon>
        <taxon>Chitinasiproducens</taxon>
    </lineage>
</organism>
<reference evidence="2" key="1">
    <citation type="submission" date="2016-09" db="EMBL/GenBank/DDBJ databases">
        <authorList>
            <person name="Varghese N."/>
            <person name="Submissions S."/>
        </authorList>
    </citation>
    <scope>NUCLEOTIDE SEQUENCE [LARGE SCALE GENOMIC DNA]</scope>
    <source>
        <strain evidence="2">JS23</strain>
    </source>
</reference>
<sequence>MLRFLRSSTAAAVAADDLRLDRSDPVNAARHAVGDSAAPRTVDTCAECGYFHQQYAYETFTSGPDLPMRP</sequence>
<evidence type="ECO:0000313" key="2">
    <source>
        <dbReference type="Proteomes" id="UP000243719"/>
    </source>
</evidence>
<protein>
    <submittedName>
        <fullName evidence="1">Uncharacterized protein</fullName>
    </submittedName>
</protein>
<gene>
    <name evidence="1" type="ORF">SAMN05216551_101363</name>
</gene>
<dbReference type="Proteomes" id="UP000243719">
    <property type="component" value="Unassembled WGS sequence"/>
</dbReference>
<evidence type="ECO:0000313" key="1">
    <source>
        <dbReference type="EMBL" id="SDV46472.1"/>
    </source>
</evidence>
<dbReference type="STRING" id="1770053.SAMN05216551_101363"/>
<dbReference type="AlphaFoldDB" id="A0A1H2PJM4"/>
<dbReference type="RefSeq" id="WP_139169405.1">
    <property type="nucleotide sequence ID" value="NZ_FNLO01000001.1"/>
</dbReference>
<dbReference type="EMBL" id="FNLO01000001">
    <property type="protein sequence ID" value="SDV46472.1"/>
    <property type="molecule type" value="Genomic_DNA"/>
</dbReference>